<keyword evidence="8" id="KW-0902">Two-component regulatory system</keyword>
<keyword evidence="5" id="KW-0547">Nucleotide-binding</keyword>
<comment type="catalytic activity">
    <reaction evidence="1">
        <text>ATP + protein L-histidine = ADP + protein N-phospho-L-histidine.</text>
        <dbReference type="EC" id="2.7.13.3"/>
    </reaction>
</comment>
<dbReference type="InterPro" id="IPR005467">
    <property type="entry name" value="His_kinase_dom"/>
</dbReference>
<keyword evidence="7" id="KW-0067">ATP-binding</keyword>
<evidence type="ECO:0000256" key="2">
    <source>
        <dbReference type="ARBA" id="ARBA00012438"/>
    </source>
</evidence>
<gene>
    <name evidence="12" type="ORF">ESU54_08865</name>
</gene>
<evidence type="ECO:0000313" key="12">
    <source>
        <dbReference type="EMBL" id="TXD73238.1"/>
    </source>
</evidence>
<evidence type="ECO:0000256" key="6">
    <source>
        <dbReference type="ARBA" id="ARBA00022777"/>
    </source>
</evidence>
<dbReference type="SUPFAM" id="SSF55874">
    <property type="entry name" value="ATPase domain of HSP90 chaperone/DNA topoisomerase II/histidine kinase"/>
    <property type="match status" value="1"/>
</dbReference>
<evidence type="ECO:0000256" key="3">
    <source>
        <dbReference type="ARBA" id="ARBA00022553"/>
    </source>
</evidence>
<keyword evidence="3" id="KW-0597">Phosphoprotein</keyword>
<dbReference type="PROSITE" id="PS50005">
    <property type="entry name" value="TPR"/>
    <property type="match status" value="1"/>
</dbReference>
<keyword evidence="6 12" id="KW-0418">Kinase</keyword>
<evidence type="ECO:0000313" key="13">
    <source>
        <dbReference type="Proteomes" id="UP000321497"/>
    </source>
</evidence>
<evidence type="ECO:0000256" key="10">
    <source>
        <dbReference type="SAM" id="Phobius"/>
    </source>
</evidence>
<dbReference type="Pfam" id="PF02518">
    <property type="entry name" value="HATPase_c"/>
    <property type="match status" value="1"/>
</dbReference>
<dbReference type="InterPro" id="IPR003594">
    <property type="entry name" value="HATPase_dom"/>
</dbReference>
<dbReference type="GO" id="GO:0005524">
    <property type="term" value="F:ATP binding"/>
    <property type="evidence" value="ECO:0007669"/>
    <property type="project" value="UniProtKB-KW"/>
</dbReference>
<dbReference type="Gene3D" id="1.20.5.1930">
    <property type="match status" value="1"/>
</dbReference>
<evidence type="ECO:0000256" key="4">
    <source>
        <dbReference type="ARBA" id="ARBA00022679"/>
    </source>
</evidence>
<dbReference type="SUPFAM" id="SSF48452">
    <property type="entry name" value="TPR-like"/>
    <property type="match status" value="1"/>
</dbReference>
<dbReference type="EMBL" id="VORT01000005">
    <property type="protein sequence ID" value="TXD73238.1"/>
    <property type="molecule type" value="Genomic_DNA"/>
</dbReference>
<dbReference type="GO" id="GO:0046983">
    <property type="term" value="F:protein dimerization activity"/>
    <property type="evidence" value="ECO:0007669"/>
    <property type="project" value="InterPro"/>
</dbReference>
<accession>A0A5C6Z1I3</accession>
<keyword evidence="10" id="KW-0812">Transmembrane</keyword>
<dbReference type="GO" id="GO:0000155">
    <property type="term" value="F:phosphorelay sensor kinase activity"/>
    <property type="evidence" value="ECO:0007669"/>
    <property type="project" value="InterPro"/>
</dbReference>
<dbReference type="Gene3D" id="3.30.565.10">
    <property type="entry name" value="Histidine kinase-like ATPase, C-terminal domain"/>
    <property type="match status" value="1"/>
</dbReference>
<dbReference type="EC" id="2.7.13.3" evidence="2"/>
<organism evidence="12 13">
    <name type="scientific">Aequorivita antarctica</name>
    <dbReference type="NCBI Taxonomy" id="153266"/>
    <lineage>
        <taxon>Bacteria</taxon>
        <taxon>Pseudomonadati</taxon>
        <taxon>Bacteroidota</taxon>
        <taxon>Flavobacteriia</taxon>
        <taxon>Flavobacteriales</taxon>
        <taxon>Flavobacteriaceae</taxon>
        <taxon>Aequorivita</taxon>
    </lineage>
</organism>
<feature type="domain" description="Histidine kinase" evidence="11">
    <location>
        <begin position="481"/>
        <end position="667"/>
    </location>
</feature>
<dbReference type="PANTHER" id="PTHR24421">
    <property type="entry name" value="NITRATE/NITRITE SENSOR PROTEIN NARX-RELATED"/>
    <property type="match status" value="1"/>
</dbReference>
<dbReference type="RefSeq" id="WP_111844598.1">
    <property type="nucleotide sequence ID" value="NZ_UEGI01000007.1"/>
</dbReference>
<dbReference type="OrthoDB" id="9778366at2"/>
<evidence type="ECO:0000256" key="1">
    <source>
        <dbReference type="ARBA" id="ARBA00000085"/>
    </source>
</evidence>
<feature type="transmembrane region" description="Helical" evidence="10">
    <location>
        <begin position="412"/>
        <end position="432"/>
    </location>
</feature>
<dbReference type="SMART" id="SM00028">
    <property type="entry name" value="TPR"/>
    <property type="match status" value="2"/>
</dbReference>
<reference evidence="12 13" key="1">
    <citation type="submission" date="2019-08" db="EMBL/GenBank/DDBJ databases">
        <title>Genome of Aequorivita antarctica SW49 (type strain).</title>
        <authorList>
            <person name="Bowman J.P."/>
        </authorList>
    </citation>
    <scope>NUCLEOTIDE SEQUENCE [LARGE SCALE GENOMIC DNA]</scope>
    <source>
        <strain evidence="12 13">SW49</strain>
    </source>
</reference>
<protein>
    <recommendedName>
        <fullName evidence="2">histidine kinase</fullName>
        <ecNumber evidence="2">2.7.13.3</ecNumber>
    </recommendedName>
</protein>
<evidence type="ECO:0000259" key="11">
    <source>
        <dbReference type="PROSITE" id="PS50109"/>
    </source>
</evidence>
<keyword evidence="13" id="KW-1185">Reference proteome</keyword>
<evidence type="ECO:0000256" key="5">
    <source>
        <dbReference type="ARBA" id="ARBA00022741"/>
    </source>
</evidence>
<dbReference type="Proteomes" id="UP000321497">
    <property type="component" value="Unassembled WGS sequence"/>
</dbReference>
<dbReference type="InterPro" id="IPR036890">
    <property type="entry name" value="HATPase_C_sf"/>
</dbReference>
<evidence type="ECO:0000256" key="7">
    <source>
        <dbReference type="ARBA" id="ARBA00022840"/>
    </source>
</evidence>
<dbReference type="InterPro" id="IPR011990">
    <property type="entry name" value="TPR-like_helical_dom_sf"/>
</dbReference>
<evidence type="ECO:0000256" key="8">
    <source>
        <dbReference type="ARBA" id="ARBA00023012"/>
    </source>
</evidence>
<name>A0A5C6Z1I3_9FLAO</name>
<dbReference type="SMART" id="SM00387">
    <property type="entry name" value="HATPase_c"/>
    <property type="match status" value="1"/>
</dbReference>
<sequence>MKKHLFFLIFLFFSGIVYSQRFNSLNDNKKLTDSIIQIIKNTKSDSVKSYYSFKVCDAYRRQGNNEKFREYLKIGTDAAKDYPYLQDISTYYKSLEYVLSGDTQNYANGIVSTLEKLEKYKFKESYIFQTVLINNLSVIKQLEEKDAEGLSLLIDSAIPLAIKADDKELLSNIYRMVATTLMNLGEFDKAKQYFKKSIYFIENVEKPSSFLLEAKLETYILNAQNLLYLNENMESKKWLDKAFKILYKYPDSNINNLYYAAEALYFFNLNEFNKALTSCENGITVCKKNDDQQSLNQLWFRKFLILNELKRYKEARTLMYEILEKGDPFEVEKKSYYKEMVKTLKGLGEYKEAIYYYDKYSFLNDSLNEVAAKKEILDLETKYNRVESQQRISELEVANKKAQLLAAKNSTYYLLFGFFSIILIFIIFQFWLNGKNKAKLINEKEKNYVQNLITIQKQKELEVMQATISGEEIERKRIAKDLHDGIGSSLSVLKMRLSNLKDQNANIPNNEIETISKLLSSSITELRRVAHNLVPESLLRLGLDAALRDLCFLLSSDSIEIFYHSNNIKPTISEKNELTIYRIIQELITNAIKHSKCGEIIVDCSQFEDTFFISVEDNGKGFVYDPLKDFQGMGLKNIKNRVSLLNGKMAIESETNSGATFYIELSI</sequence>
<keyword evidence="4" id="KW-0808">Transferase</keyword>
<feature type="repeat" description="TPR" evidence="9">
    <location>
        <begin position="171"/>
        <end position="204"/>
    </location>
</feature>
<keyword evidence="9" id="KW-0802">TPR repeat</keyword>
<dbReference type="GO" id="GO:0016020">
    <property type="term" value="C:membrane"/>
    <property type="evidence" value="ECO:0007669"/>
    <property type="project" value="InterPro"/>
</dbReference>
<dbReference type="InterPro" id="IPR050482">
    <property type="entry name" value="Sensor_HK_TwoCompSys"/>
</dbReference>
<dbReference type="PANTHER" id="PTHR24421:SF10">
    <property type="entry name" value="NITRATE_NITRITE SENSOR PROTEIN NARQ"/>
    <property type="match status" value="1"/>
</dbReference>
<dbReference type="Gene3D" id="1.25.40.10">
    <property type="entry name" value="Tetratricopeptide repeat domain"/>
    <property type="match status" value="1"/>
</dbReference>
<dbReference type="InterPro" id="IPR011712">
    <property type="entry name" value="Sig_transdc_His_kin_sub3_dim/P"/>
</dbReference>
<evidence type="ECO:0000256" key="9">
    <source>
        <dbReference type="PROSITE-ProRule" id="PRU00339"/>
    </source>
</evidence>
<keyword evidence="10" id="KW-0472">Membrane</keyword>
<keyword evidence="10" id="KW-1133">Transmembrane helix</keyword>
<comment type="caution">
    <text evidence="12">The sequence shown here is derived from an EMBL/GenBank/DDBJ whole genome shotgun (WGS) entry which is preliminary data.</text>
</comment>
<dbReference type="CDD" id="cd16917">
    <property type="entry name" value="HATPase_UhpB-NarQ-NarX-like"/>
    <property type="match status" value="1"/>
</dbReference>
<dbReference type="InterPro" id="IPR019734">
    <property type="entry name" value="TPR_rpt"/>
</dbReference>
<dbReference type="PROSITE" id="PS50109">
    <property type="entry name" value="HIS_KIN"/>
    <property type="match status" value="1"/>
</dbReference>
<dbReference type="AlphaFoldDB" id="A0A5C6Z1I3"/>
<proteinExistence type="predicted"/>
<dbReference type="Pfam" id="PF07730">
    <property type="entry name" value="HisKA_3"/>
    <property type="match status" value="1"/>
</dbReference>